<feature type="active site" description="Proton donor" evidence="7">
    <location>
        <position position="383"/>
    </location>
</feature>
<dbReference type="Pfam" id="PF01435">
    <property type="entry name" value="Peptidase_M48"/>
    <property type="match status" value="1"/>
</dbReference>
<dbReference type="Ensembl" id="ENSGWIT00000039141.1">
    <property type="protein sequence ID" value="ENSGWIP00000035911.1"/>
    <property type="gene ID" value="ENSGWIG00000018539.1"/>
</dbReference>
<keyword evidence="4 8" id="KW-0862">Zinc</keyword>
<dbReference type="PANTHER" id="PTHR10120">
    <property type="entry name" value="CAAX PRENYL PROTEASE 1"/>
    <property type="match status" value="1"/>
</dbReference>
<evidence type="ECO:0000256" key="9">
    <source>
        <dbReference type="RuleBase" id="RU366005"/>
    </source>
</evidence>
<keyword evidence="9" id="KW-0812">Transmembrane</keyword>
<gene>
    <name evidence="12" type="primary">LOC114456917</name>
</gene>
<feature type="transmembrane region" description="Helical" evidence="9">
    <location>
        <begin position="95"/>
        <end position="118"/>
    </location>
</feature>
<protein>
    <recommendedName>
        <fullName evidence="9">CAAX prenyl protease</fullName>
        <ecNumber evidence="9">3.4.24.84</ecNumber>
    </recommendedName>
</protein>
<feature type="domain" description="CAAX prenyl protease 1 N-terminal" evidence="11">
    <location>
        <begin position="45"/>
        <end position="228"/>
    </location>
</feature>
<dbReference type="GO" id="GO:0046872">
    <property type="term" value="F:metal ion binding"/>
    <property type="evidence" value="ECO:0007669"/>
    <property type="project" value="UniProtKB-UniRule"/>
</dbReference>
<keyword evidence="13" id="KW-1185">Reference proteome</keyword>
<evidence type="ECO:0000256" key="4">
    <source>
        <dbReference type="ARBA" id="ARBA00022833"/>
    </source>
</evidence>
<reference evidence="12" key="2">
    <citation type="submission" date="2025-08" db="UniProtKB">
        <authorList>
            <consortium name="Ensembl"/>
        </authorList>
    </citation>
    <scope>IDENTIFICATION</scope>
</reference>
<keyword evidence="1 9" id="KW-0645">Protease</keyword>
<evidence type="ECO:0000256" key="7">
    <source>
        <dbReference type="PIRSR" id="PIRSR627057-1"/>
    </source>
</evidence>
<comment type="similarity">
    <text evidence="9">Belongs to the peptidase M48A family.</text>
</comment>
<feature type="binding site" evidence="8">
    <location>
        <position position="303"/>
    </location>
    <ligand>
        <name>Zn(2+)</name>
        <dbReference type="ChEBI" id="CHEBI:29105"/>
        <note>catalytic</note>
    </ligand>
</feature>
<feature type="active site" evidence="7">
    <location>
        <position position="300"/>
    </location>
</feature>
<dbReference type="OrthoDB" id="360839at2759"/>
<dbReference type="InterPro" id="IPR001915">
    <property type="entry name" value="Peptidase_M48"/>
</dbReference>
<evidence type="ECO:0000256" key="3">
    <source>
        <dbReference type="ARBA" id="ARBA00022801"/>
    </source>
</evidence>
<feature type="domain" description="Peptidase M48" evidence="10">
    <location>
        <begin position="236"/>
        <end position="435"/>
    </location>
</feature>
<feature type="transmembrane region" description="Helical" evidence="9">
    <location>
        <begin position="175"/>
        <end position="193"/>
    </location>
</feature>
<comment type="function">
    <text evidence="9">Proteolytically removes the C-terminal three residues of farnesylated proteins.</text>
</comment>
<keyword evidence="2 8" id="KW-0479">Metal-binding</keyword>
<evidence type="ECO:0000259" key="10">
    <source>
        <dbReference type="Pfam" id="PF01435"/>
    </source>
</evidence>
<keyword evidence="9" id="KW-1133">Transmembrane helix</keyword>
<evidence type="ECO:0000256" key="5">
    <source>
        <dbReference type="ARBA" id="ARBA00023049"/>
    </source>
</evidence>
<proteinExistence type="inferred from homology"/>
<dbReference type="RefSeq" id="XP_028294788.1">
    <property type="nucleotide sequence ID" value="XM_028438987.1"/>
</dbReference>
<feature type="transmembrane region" description="Helical" evidence="9">
    <location>
        <begin position="349"/>
        <end position="370"/>
    </location>
</feature>
<keyword evidence="9" id="KW-0472">Membrane</keyword>
<dbReference type="Proteomes" id="UP000694680">
    <property type="component" value="Chromosome 22"/>
</dbReference>
<evidence type="ECO:0000259" key="11">
    <source>
        <dbReference type="Pfam" id="PF16491"/>
    </source>
</evidence>
<comment type="cofactor">
    <cofactor evidence="8 9">
        <name>Zn(2+)</name>
        <dbReference type="ChEBI" id="CHEBI:29105"/>
    </cofactor>
    <text evidence="8 9">Binds 1 zinc ion per subunit.</text>
</comment>
<keyword evidence="3 9" id="KW-0378">Hydrolase</keyword>
<dbReference type="Pfam" id="PF16491">
    <property type="entry name" value="Peptidase_M48_N"/>
    <property type="match status" value="1"/>
</dbReference>
<sequence length="439" mass="51118">MWMFRSRVKPKPTLYGFLVENLIFGGVLGFTFMIFLWQIYLYYRQRKKNQATKQMPKEFNNIMDAETFKKCQHYQQDKINFSLCSTLYSAIEEMLILVLGGIPFLWGVVGSLTAVFGFGPEYEILHSLLFLNFLTTFTTLTRLSWRLYETFVIKQRHGINHQTLAIFLREALKKYILNQCLLLPVALLLHIIKIGGDNFFIYAWFLLFIVSLVYLSLYTAYNYYIAPFVGNSPSLPDGDLKKDIEAMAKSVDFPLSDSFTVKGKWNCVASARCSFLSETLPQVEGQRYNDSEILAGMGHELGHWKLYHTLTDFVINQTSSFLRFFFFSRMIGCRELFSAFGFTKTQPTVIGLFIIFQFIFAPFNELLSFFRTVLSRRFEFQADAIAREMGKESGLHTALVKHNNYKLDFLVDDWLYCMYHRSHPPLLERLRALANAKQD</sequence>
<evidence type="ECO:0000313" key="12">
    <source>
        <dbReference type="Ensembl" id="ENSGWIP00000035911.1"/>
    </source>
</evidence>
<dbReference type="AlphaFoldDB" id="A0A8C5GW24"/>
<dbReference type="GO" id="GO:0071586">
    <property type="term" value="P:CAAX-box protein processing"/>
    <property type="evidence" value="ECO:0007669"/>
    <property type="project" value="UniProtKB-UniRule"/>
</dbReference>
<dbReference type="EC" id="3.4.24.84" evidence="9"/>
<dbReference type="InterPro" id="IPR032456">
    <property type="entry name" value="Peptidase_M48_N"/>
</dbReference>
<evidence type="ECO:0000256" key="2">
    <source>
        <dbReference type="ARBA" id="ARBA00022723"/>
    </source>
</evidence>
<name>A0A8C5GW24_GOUWI</name>
<evidence type="ECO:0000256" key="1">
    <source>
        <dbReference type="ARBA" id="ARBA00022670"/>
    </source>
</evidence>
<evidence type="ECO:0000256" key="6">
    <source>
        <dbReference type="ARBA" id="ARBA00044456"/>
    </source>
</evidence>
<evidence type="ECO:0000313" key="13">
    <source>
        <dbReference type="Proteomes" id="UP000694680"/>
    </source>
</evidence>
<keyword evidence="9" id="KW-0256">Endoplasmic reticulum</keyword>
<reference evidence="12" key="3">
    <citation type="submission" date="2025-09" db="UniProtKB">
        <authorList>
            <consortium name="Ensembl"/>
        </authorList>
    </citation>
    <scope>IDENTIFICATION</scope>
</reference>
<feature type="transmembrane region" description="Helical" evidence="9">
    <location>
        <begin position="22"/>
        <end position="43"/>
    </location>
</feature>
<comment type="subcellular location">
    <subcellularLocation>
        <location evidence="9">Endoplasmic reticulum membrane</location>
        <topology evidence="9">Multi-pass membrane protein</topology>
    </subcellularLocation>
</comment>
<accession>A0A8C5GW24</accession>
<evidence type="ECO:0000256" key="8">
    <source>
        <dbReference type="PIRSR" id="PIRSR627057-2"/>
    </source>
</evidence>
<dbReference type="GeneID" id="114456917"/>
<organism evidence="12 13">
    <name type="scientific">Gouania willdenowi</name>
    <name type="common">Blunt-snouted clingfish</name>
    <name type="synonym">Lepadogaster willdenowi</name>
    <dbReference type="NCBI Taxonomy" id="441366"/>
    <lineage>
        <taxon>Eukaryota</taxon>
        <taxon>Metazoa</taxon>
        <taxon>Chordata</taxon>
        <taxon>Craniata</taxon>
        <taxon>Vertebrata</taxon>
        <taxon>Euteleostomi</taxon>
        <taxon>Actinopterygii</taxon>
        <taxon>Neopterygii</taxon>
        <taxon>Teleostei</taxon>
        <taxon>Neoteleostei</taxon>
        <taxon>Acanthomorphata</taxon>
        <taxon>Ovalentaria</taxon>
        <taxon>Blenniimorphae</taxon>
        <taxon>Blenniiformes</taxon>
        <taxon>Gobiesocoidei</taxon>
        <taxon>Gobiesocidae</taxon>
        <taxon>Gobiesocinae</taxon>
        <taxon>Gouania</taxon>
    </lineage>
</organism>
<keyword evidence="5 9" id="KW-0482">Metalloprotease</keyword>
<dbReference type="GO" id="GO:0005789">
    <property type="term" value="C:endoplasmic reticulum membrane"/>
    <property type="evidence" value="ECO:0007669"/>
    <property type="project" value="UniProtKB-SubCell"/>
</dbReference>
<reference evidence="12" key="1">
    <citation type="submission" date="2020-06" db="EMBL/GenBank/DDBJ databases">
        <authorList>
            <consortium name="Wellcome Sanger Institute Data Sharing"/>
        </authorList>
    </citation>
    <scope>NUCLEOTIDE SEQUENCE [LARGE SCALE GENOMIC DNA]</scope>
</reference>
<feature type="transmembrane region" description="Helical" evidence="9">
    <location>
        <begin position="199"/>
        <end position="221"/>
    </location>
</feature>
<feature type="binding site" evidence="8">
    <location>
        <position position="379"/>
    </location>
    <ligand>
        <name>Zn(2+)</name>
        <dbReference type="ChEBI" id="CHEBI:29105"/>
        <note>catalytic</note>
    </ligand>
</feature>
<dbReference type="CDD" id="cd07343">
    <property type="entry name" value="M48A_Zmpste24p_like"/>
    <property type="match status" value="1"/>
</dbReference>
<dbReference type="GO" id="GO:0004222">
    <property type="term" value="F:metalloendopeptidase activity"/>
    <property type="evidence" value="ECO:0007669"/>
    <property type="project" value="UniProtKB-UniRule"/>
</dbReference>
<comment type="catalytic activity">
    <reaction evidence="6 9">
        <text>Hydrolyzes the peptide bond -P2-(S-farnesyl or geranylgeranyl)C-P1'-P2'-P3'-COOH where P1' and P2' are amino acids with aliphatic side chains and P3' is any C-terminal residue.</text>
        <dbReference type="EC" id="3.4.24.84"/>
    </reaction>
</comment>
<dbReference type="Gene3D" id="3.30.2010.10">
    <property type="entry name" value="Metalloproteases ('zincins'), catalytic domain"/>
    <property type="match status" value="1"/>
</dbReference>
<feature type="binding site" evidence="8">
    <location>
        <position position="299"/>
    </location>
    <ligand>
        <name>Zn(2+)</name>
        <dbReference type="ChEBI" id="CHEBI:29105"/>
        <note>catalytic</note>
    </ligand>
</feature>
<dbReference type="InterPro" id="IPR027057">
    <property type="entry name" value="CAXX_Prtase_1"/>
</dbReference>